<dbReference type="SMART" id="SM00181">
    <property type="entry name" value="EGF"/>
    <property type="match status" value="3"/>
</dbReference>
<evidence type="ECO:0000256" key="8">
    <source>
        <dbReference type="SAM" id="Phobius"/>
    </source>
</evidence>
<feature type="signal peptide" evidence="9">
    <location>
        <begin position="1"/>
        <end position="21"/>
    </location>
</feature>
<evidence type="ECO:0000256" key="7">
    <source>
        <dbReference type="SAM" id="MobiDB-lite"/>
    </source>
</evidence>
<feature type="chain" id="PRO_5032274857" description="EGF-like domain-containing protein" evidence="9">
    <location>
        <begin position="22"/>
        <end position="262"/>
    </location>
</feature>
<feature type="region of interest" description="Disordered" evidence="7">
    <location>
        <begin position="233"/>
        <end position="262"/>
    </location>
</feature>
<dbReference type="PANTHER" id="PTHR45836:SF23">
    <property type="entry name" value="NEUROGENIC LOCUS NOTCH HOMOLOG PROTEIN 1"/>
    <property type="match status" value="1"/>
</dbReference>
<evidence type="ECO:0000256" key="2">
    <source>
        <dbReference type="ARBA" id="ARBA00022729"/>
    </source>
</evidence>
<keyword evidence="8" id="KW-1133">Transmembrane helix</keyword>
<feature type="compositionally biased region" description="Basic and acidic residues" evidence="7">
    <location>
        <begin position="251"/>
        <end position="262"/>
    </location>
</feature>
<evidence type="ECO:0000259" key="10">
    <source>
        <dbReference type="PROSITE" id="PS50026"/>
    </source>
</evidence>
<dbReference type="GO" id="GO:0007411">
    <property type="term" value="P:axon guidance"/>
    <property type="evidence" value="ECO:0007669"/>
    <property type="project" value="TreeGrafter"/>
</dbReference>
<keyword evidence="4 6" id="KW-1015">Disulfide bond</keyword>
<dbReference type="SMART" id="SM00179">
    <property type="entry name" value="EGF_CA"/>
    <property type="match status" value="2"/>
</dbReference>
<evidence type="ECO:0000256" key="5">
    <source>
        <dbReference type="ARBA" id="ARBA00023180"/>
    </source>
</evidence>
<feature type="disulfide bond" evidence="6">
    <location>
        <begin position="150"/>
        <end position="159"/>
    </location>
</feature>
<keyword evidence="8" id="KW-0472">Membrane</keyword>
<dbReference type="InterPro" id="IPR051355">
    <property type="entry name" value="Notch/Slit_guidance"/>
</dbReference>
<proteinExistence type="predicted"/>
<dbReference type="Gene3D" id="2.10.25.10">
    <property type="entry name" value="Laminin"/>
    <property type="match status" value="2"/>
</dbReference>
<dbReference type="InterPro" id="IPR000152">
    <property type="entry name" value="EGF-type_Asp/Asn_hydroxyl_site"/>
</dbReference>
<accession>A0A8B6GJ78</accession>
<dbReference type="GO" id="GO:0005886">
    <property type="term" value="C:plasma membrane"/>
    <property type="evidence" value="ECO:0007669"/>
    <property type="project" value="TreeGrafter"/>
</dbReference>
<evidence type="ECO:0000256" key="3">
    <source>
        <dbReference type="ARBA" id="ARBA00022737"/>
    </source>
</evidence>
<keyword evidence="12" id="KW-1185">Reference proteome</keyword>
<reference evidence="11" key="1">
    <citation type="submission" date="2018-11" db="EMBL/GenBank/DDBJ databases">
        <authorList>
            <person name="Alioto T."/>
            <person name="Alioto T."/>
        </authorList>
    </citation>
    <scope>NUCLEOTIDE SEQUENCE</scope>
</reference>
<feature type="disulfide bond" evidence="6">
    <location>
        <begin position="166"/>
        <end position="176"/>
    </location>
</feature>
<dbReference type="InterPro" id="IPR000742">
    <property type="entry name" value="EGF"/>
</dbReference>
<dbReference type="OrthoDB" id="6116635at2759"/>
<dbReference type="GO" id="GO:0043235">
    <property type="term" value="C:receptor complex"/>
    <property type="evidence" value="ECO:0007669"/>
    <property type="project" value="TreeGrafter"/>
</dbReference>
<feature type="domain" description="EGF-like" evidence="10">
    <location>
        <begin position="125"/>
        <end position="160"/>
    </location>
</feature>
<dbReference type="GO" id="GO:0007219">
    <property type="term" value="P:Notch signaling pathway"/>
    <property type="evidence" value="ECO:0007669"/>
    <property type="project" value="TreeGrafter"/>
</dbReference>
<dbReference type="GO" id="GO:0009986">
    <property type="term" value="C:cell surface"/>
    <property type="evidence" value="ECO:0007669"/>
    <property type="project" value="TreeGrafter"/>
</dbReference>
<evidence type="ECO:0000256" key="9">
    <source>
        <dbReference type="SAM" id="SignalP"/>
    </source>
</evidence>
<dbReference type="PROSITE" id="PS50092">
    <property type="entry name" value="TSP1"/>
    <property type="match status" value="1"/>
</dbReference>
<keyword evidence="2 9" id="KW-0732">Signal</keyword>
<feature type="transmembrane region" description="Helical" evidence="8">
    <location>
        <begin position="202"/>
        <end position="223"/>
    </location>
</feature>
<dbReference type="PROSITE" id="PS01187">
    <property type="entry name" value="EGF_CA"/>
    <property type="match status" value="1"/>
</dbReference>
<evidence type="ECO:0000313" key="12">
    <source>
        <dbReference type="Proteomes" id="UP000596742"/>
    </source>
</evidence>
<dbReference type="PROSITE" id="PS00010">
    <property type="entry name" value="ASX_HYDROXYL"/>
    <property type="match status" value="1"/>
</dbReference>
<feature type="domain" description="EGF-like" evidence="10">
    <location>
        <begin position="162"/>
        <end position="197"/>
    </location>
</feature>
<keyword evidence="3" id="KW-0677">Repeat</keyword>
<keyword evidence="5" id="KW-0325">Glycoprotein</keyword>
<feature type="disulfide bond" evidence="6">
    <location>
        <begin position="187"/>
        <end position="196"/>
    </location>
</feature>
<evidence type="ECO:0000313" key="11">
    <source>
        <dbReference type="EMBL" id="VDI64429.1"/>
    </source>
</evidence>
<comment type="caution">
    <text evidence="6">Lacks conserved residue(s) required for the propagation of feature annotation.</text>
</comment>
<dbReference type="PROSITE" id="PS50026">
    <property type="entry name" value="EGF_3"/>
    <property type="match status" value="2"/>
</dbReference>
<evidence type="ECO:0000256" key="6">
    <source>
        <dbReference type="PROSITE-ProRule" id="PRU00076"/>
    </source>
</evidence>
<dbReference type="PANTHER" id="PTHR45836">
    <property type="entry name" value="SLIT HOMOLOG"/>
    <property type="match status" value="1"/>
</dbReference>
<name>A0A8B6GJ78_MYTGA</name>
<dbReference type="PROSITE" id="PS00022">
    <property type="entry name" value="EGF_1"/>
    <property type="match status" value="2"/>
</dbReference>
<dbReference type="SUPFAM" id="SSF57196">
    <property type="entry name" value="EGF/Laminin"/>
    <property type="match status" value="2"/>
</dbReference>
<organism evidence="11 12">
    <name type="scientific">Mytilus galloprovincialis</name>
    <name type="common">Mediterranean mussel</name>
    <dbReference type="NCBI Taxonomy" id="29158"/>
    <lineage>
        <taxon>Eukaryota</taxon>
        <taxon>Metazoa</taxon>
        <taxon>Spiralia</taxon>
        <taxon>Lophotrochozoa</taxon>
        <taxon>Mollusca</taxon>
        <taxon>Bivalvia</taxon>
        <taxon>Autobranchia</taxon>
        <taxon>Pteriomorphia</taxon>
        <taxon>Mytilida</taxon>
        <taxon>Mytiloidea</taxon>
        <taxon>Mytilidae</taxon>
        <taxon>Mytilinae</taxon>
        <taxon>Mytilus</taxon>
    </lineage>
</organism>
<dbReference type="InterPro" id="IPR000884">
    <property type="entry name" value="TSP1_rpt"/>
</dbReference>
<comment type="caution">
    <text evidence="11">The sequence shown here is derived from an EMBL/GenBank/DDBJ whole genome shotgun (WGS) entry which is preliminary data.</text>
</comment>
<keyword evidence="1 6" id="KW-0245">EGF-like domain</keyword>
<dbReference type="SMART" id="SM00209">
    <property type="entry name" value="TSP1"/>
    <property type="match status" value="1"/>
</dbReference>
<dbReference type="EMBL" id="UYJE01008503">
    <property type="protein sequence ID" value="VDI64429.1"/>
    <property type="molecule type" value="Genomic_DNA"/>
</dbReference>
<protein>
    <recommendedName>
        <fullName evidence="10">EGF-like domain-containing protein</fullName>
    </recommendedName>
</protein>
<sequence length="262" mass="29676">MKPFMQLGCLIFIVFFELCSGACAPFCDFRDWAPWQSCNATCGSGVQIRERNICCDNTRYPTLKQCLISCNIPFSLWQANETEHKVCGKCQQGGTFNADQHRCKCPLGYKGPCCEDVVIRKRKRTAASCMEKPCRNGKCVPIHGRISCLCFAGYEGLKCEIDTDDCLKQPCLFGKCTDKINDFQCDCMVLFEGKICNKIKPWAIAVITLTALVLLLVCCYFCYMMGKDKSDNEKEKERGKRKLQPTSHKIRPMEIHQPHALA</sequence>
<dbReference type="AlphaFoldDB" id="A0A8B6GJ78"/>
<dbReference type="Pfam" id="PF00090">
    <property type="entry name" value="TSP_1"/>
    <property type="match status" value="1"/>
</dbReference>
<keyword evidence="8" id="KW-0812">Transmembrane</keyword>
<dbReference type="PROSITE" id="PS01186">
    <property type="entry name" value="EGF_2"/>
    <property type="match status" value="1"/>
</dbReference>
<evidence type="ECO:0000256" key="1">
    <source>
        <dbReference type="ARBA" id="ARBA00022536"/>
    </source>
</evidence>
<dbReference type="FunFam" id="2.10.25.10:FF:000472">
    <property type="entry name" value="Uncharacterized protein, isoform A"/>
    <property type="match status" value="1"/>
</dbReference>
<dbReference type="Proteomes" id="UP000596742">
    <property type="component" value="Unassembled WGS sequence"/>
</dbReference>
<dbReference type="GO" id="GO:0005509">
    <property type="term" value="F:calcium ion binding"/>
    <property type="evidence" value="ECO:0007669"/>
    <property type="project" value="InterPro"/>
</dbReference>
<dbReference type="InterPro" id="IPR001881">
    <property type="entry name" value="EGF-like_Ca-bd_dom"/>
</dbReference>
<feature type="disulfide bond" evidence="6">
    <location>
        <begin position="129"/>
        <end position="139"/>
    </location>
</feature>
<gene>
    <name evidence="11" type="ORF">MGAL_10B093155</name>
</gene>
<evidence type="ECO:0000256" key="4">
    <source>
        <dbReference type="ARBA" id="ARBA00023157"/>
    </source>
</evidence>
<dbReference type="InterPro" id="IPR018097">
    <property type="entry name" value="EGF_Ca-bd_CS"/>
</dbReference>